<protein>
    <submittedName>
        <fullName evidence="3">Flavoprotein domain containing protein, putative</fullName>
    </submittedName>
</protein>
<organism evidence="3 4">
    <name type="scientific">Babesia bigemina</name>
    <dbReference type="NCBI Taxonomy" id="5866"/>
    <lineage>
        <taxon>Eukaryota</taxon>
        <taxon>Sar</taxon>
        <taxon>Alveolata</taxon>
        <taxon>Apicomplexa</taxon>
        <taxon>Aconoidasida</taxon>
        <taxon>Piroplasmida</taxon>
        <taxon>Babesiidae</taxon>
        <taxon>Babesia</taxon>
    </lineage>
</organism>
<dbReference type="Gene3D" id="6.10.140.1230">
    <property type="match status" value="1"/>
</dbReference>
<dbReference type="Pfam" id="PF03357">
    <property type="entry name" value="Snf7"/>
    <property type="match status" value="1"/>
</dbReference>
<evidence type="ECO:0000313" key="4">
    <source>
        <dbReference type="Proteomes" id="UP000033188"/>
    </source>
</evidence>
<proteinExistence type="predicted"/>
<sequence>MGIFQSSLSDRLRETKHEINRATRELERQRLKYEREEKSLVQKLKSEAKNGRMQNVRLMAKDLVRNRKLALHYANMKSQMGGIMSQLQNAQSTNMMATSLKNVNKLIAKVSNKTDIAEFQTIIQSLGKESEVINLKLDVMAETLDNSLMDVDSVDEEEKIISQILEELGIDASASIPSVNASTMQESGATVPVQAESVGAKNEVHDSPRATSDDPDSIESRINNLRAKK</sequence>
<dbReference type="OMA" id="KMAKMNQ"/>
<feature type="region of interest" description="Disordered" evidence="2">
    <location>
        <begin position="181"/>
        <end position="229"/>
    </location>
</feature>
<gene>
    <name evidence="3" type="ORF">BBBOND_0103310</name>
</gene>
<keyword evidence="4" id="KW-1185">Reference proteome</keyword>
<dbReference type="VEuPathDB" id="PiroplasmaDB:BBBOND_0103310"/>
<dbReference type="KEGG" id="bbig:BBBOND_0103310"/>
<feature type="coiled-coil region" evidence="1">
    <location>
        <begin position="5"/>
        <end position="43"/>
    </location>
</feature>
<name>A0A061D1L2_BABBI</name>
<dbReference type="AlphaFoldDB" id="A0A061D1L2"/>
<dbReference type="EMBL" id="LK391707">
    <property type="protein sequence ID" value="CDR94012.1"/>
    <property type="molecule type" value="Genomic_DNA"/>
</dbReference>
<evidence type="ECO:0000313" key="3">
    <source>
        <dbReference type="EMBL" id="CDR94012.1"/>
    </source>
</evidence>
<evidence type="ECO:0000256" key="1">
    <source>
        <dbReference type="SAM" id="Coils"/>
    </source>
</evidence>
<dbReference type="Proteomes" id="UP000033188">
    <property type="component" value="Chromosome 1"/>
</dbReference>
<reference evidence="4" key="1">
    <citation type="journal article" date="2014" name="Nucleic Acids Res.">
        <title>The evolutionary dynamics of variant antigen genes in Babesia reveal a history of genomic innovation underlying host-parasite interaction.</title>
        <authorList>
            <person name="Jackson A.P."/>
            <person name="Otto T.D."/>
            <person name="Darby A."/>
            <person name="Ramaprasad A."/>
            <person name="Xia D."/>
            <person name="Echaide I.E."/>
            <person name="Farber M."/>
            <person name="Gahlot S."/>
            <person name="Gamble J."/>
            <person name="Gupta D."/>
            <person name="Gupta Y."/>
            <person name="Jackson L."/>
            <person name="Malandrin L."/>
            <person name="Malas T.B."/>
            <person name="Moussa E."/>
            <person name="Nair M."/>
            <person name="Reid A.J."/>
            <person name="Sanders M."/>
            <person name="Sharma J."/>
            <person name="Tracey A."/>
            <person name="Quail M.A."/>
            <person name="Weir W."/>
            <person name="Wastling J.M."/>
            <person name="Hall N."/>
            <person name="Willadsen P."/>
            <person name="Lingelbach K."/>
            <person name="Shiels B."/>
            <person name="Tait A."/>
            <person name="Berriman M."/>
            <person name="Allred D.R."/>
            <person name="Pain A."/>
        </authorList>
    </citation>
    <scope>NUCLEOTIDE SEQUENCE [LARGE SCALE GENOMIC DNA]</scope>
    <source>
        <strain evidence="4">Bond</strain>
    </source>
</reference>
<dbReference type="GO" id="GO:0007034">
    <property type="term" value="P:vacuolar transport"/>
    <property type="evidence" value="ECO:0007669"/>
    <property type="project" value="InterPro"/>
</dbReference>
<dbReference type="STRING" id="5866.A0A061D1L2"/>
<accession>A0A061D1L2</accession>
<dbReference type="RefSeq" id="XP_012766198.1">
    <property type="nucleotide sequence ID" value="XM_012910744.1"/>
</dbReference>
<dbReference type="PANTHER" id="PTHR10476">
    <property type="entry name" value="CHARGED MULTIVESICULAR BODY PROTEIN"/>
    <property type="match status" value="1"/>
</dbReference>
<evidence type="ECO:0000256" key="2">
    <source>
        <dbReference type="SAM" id="MobiDB-lite"/>
    </source>
</evidence>
<dbReference type="InterPro" id="IPR005024">
    <property type="entry name" value="Snf7_fam"/>
</dbReference>
<dbReference type="OrthoDB" id="1532798at2759"/>
<dbReference type="GeneID" id="24562553"/>
<keyword evidence="1" id="KW-0175">Coiled coil</keyword>
<feature type="compositionally biased region" description="Basic and acidic residues" evidence="2">
    <location>
        <begin position="202"/>
        <end position="212"/>
    </location>
</feature>